<dbReference type="Pfam" id="PF00211">
    <property type="entry name" value="Guanylate_cyc"/>
    <property type="match status" value="1"/>
</dbReference>
<dbReference type="Proteomes" id="UP000186817">
    <property type="component" value="Unassembled WGS sequence"/>
</dbReference>
<dbReference type="OrthoDB" id="60033at2759"/>
<accession>A0A1Q9D0A8</accession>
<dbReference type="GO" id="GO:0006171">
    <property type="term" value="P:cAMP biosynthetic process"/>
    <property type="evidence" value="ECO:0007669"/>
    <property type="project" value="TreeGrafter"/>
</dbReference>
<feature type="domain" description="Guanylate cyclase" evidence="2">
    <location>
        <begin position="186"/>
        <end position="222"/>
    </location>
</feature>
<keyword evidence="4" id="KW-1185">Reference proteome</keyword>
<comment type="caution">
    <text evidence="3">The sequence shown here is derived from an EMBL/GenBank/DDBJ whole genome shotgun (WGS) entry which is preliminary data.</text>
</comment>
<reference evidence="3 4" key="1">
    <citation type="submission" date="2016-02" db="EMBL/GenBank/DDBJ databases">
        <title>Genome analysis of coral dinoflagellate symbionts highlights evolutionary adaptations to a symbiotic lifestyle.</title>
        <authorList>
            <person name="Aranda M."/>
            <person name="Li Y."/>
            <person name="Liew Y.J."/>
            <person name="Baumgarten S."/>
            <person name="Simakov O."/>
            <person name="Wilson M."/>
            <person name="Piel J."/>
            <person name="Ashoor H."/>
            <person name="Bougouffa S."/>
            <person name="Bajic V.B."/>
            <person name="Ryu T."/>
            <person name="Ravasi T."/>
            <person name="Bayer T."/>
            <person name="Micklem G."/>
            <person name="Kim H."/>
            <person name="Bhak J."/>
            <person name="Lajeunesse T.C."/>
            <person name="Voolstra C.R."/>
        </authorList>
    </citation>
    <scope>NUCLEOTIDE SEQUENCE [LARGE SCALE GENOMIC DNA]</scope>
    <source>
        <strain evidence="3 4">CCMP2467</strain>
    </source>
</reference>
<evidence type="ECO:0000313" key="3">
    <source>
        <dbReference type="EMBL" id="OLP88615.1"/>
    </source>
</evidence>
<dbReference type="PANTHER" id="PTHR43081">
    <property type="entry name" value="ADENYLATE CYCLASE, TERMINAL-DIFFERENTIATION SPECIFIC-RELATED"/>
    <property type="match status" value="1"/>
</dbReference>
<feature type="transmembrane region" description="Helical" evidence="1">
    <location>
        <begin position="75"/>
        <end position="108"/>
    </location>
</feature>
<gene>
    <name evidence="3" type="primary">cya1</name>
    <name evidence="3" type="ORF">AK812_SmicGene30032</name>
</gene>
<evidence type="ECO:0000313" key="4">
    <source>
        <dbReference type="Proteomes" id="UP000186817"/>
    </source>
</evidence>
<evidence type="ECO:0000259" key="2">
    <source>
        <dbReference type="PROSITE" id="PS50125"/>
    </source>
</evidence>
<feature type="transmembrane region" description="Helical" evidence="1">
    <location>
        <begin position="115"/>
        <end position="141"/>
    </location>
</feature>
<dbReference type="EMBL" id="LSRX01000804">
    <property type="protein sequence ID" value="OLP88615.1"/>
    <property type="molecule type" value="Genomic_DNA"/>
</dbReference>
<dbReference type="InterPro" id="IPR050697">
    <property type="entry name" value="Adenylyl/Guanylyl_Cyclase_3/4"/>
</dbReference>
<protein>
    <submittedName>
        <fullName evidence="3">Adenylate cyclase 1</fullName>
    </submittedName>
</protein>
<feature type="transmembrane region" description="Helical" evidence="1">
    <location>
        <begin position="147"/>
        <end position="166"/>
    </location>
</feature>
<dbReference type="PROSITE" id="PS50125">
    <property type="entry name" value="GUANYLATE_CYCLASE_2"/>
    <property type="match status" value="1"/>
</dbReference>
<dbReference type="PANTHER" id="PTHR43081:SF1">
    <property type="entry name" value="ADENYLATE CYCLASE, TERMINAL-DIFFERENTIATION SPECIFIC"/>
    <property type="match status" value="1"/>
</dbReference>
<dbReference type="GO" id="GO:0035556">
    <property type="term" value="P:intracellular signal transduction"/>
    <property type="evidence" value="ECO:0007669"/>
    <property type="project" value="InterPro"/>
</dbReference>
<keyword evidence="1" id="KW-1133">Transmembrane helix</keyword>
<proteinExistence type="predicted"/>
<name>A0A1Q9D0A8_SYMMI</name>
<dbReference type="InterPro" id="IPR001054">
    <property type="entry name" value="A/G_cyclase"/>
</dbReference>
<dbReference type="SUPFAM" id="SSF55073">
    <property type="entry name" value="Nucleotide cyclase"/>
    <property type="match status" value="1"/>
</dbReference>
<keyword evidence="1" id="KW-0472">Membrane</keyword>
<keyword evidence="1" id="KW-0812">Transmembrane</keyword>
<sequence>MATANHPRSPEEASQEVTIMFSDIRDFTTLSESMAPFIAEQIDLIFLLTRSLAVSGYHWDWWFALVAISVKNECIIIIIILIIIIIIIILIIITILIIIIIIIILIIITIIIIIIIMVILLLIIIIIILLVVTVIIIIIIISISISIIIIIIIVIIIIIIIIAKLCDRDGEASRFWYFHLRDLRLVRIGVNTGHVLSGTFGSDKKMKFGCMGDPVNLASRLEGLCKAYGAGVVCSGATYAYLRRSIPRSHEAADPARGLHDASRGPCRIKWRTSDWFLVGNGGMGFWDFLAESGGFICRKLDLVQVKGRKEAVLVYEVMGCDDDEADEGMSCWVYSSVLNQIS</sequence>
<organism evidence="3 4">
    <name type="scientific">Symbiodinium microadriaticum</name>
    <name type="common">Dinoflagellate</name>
    <name type="synonym">Zooxanthella microadriatica</name>
    <dbReference type="NCBI Taxonomy" id="2951"/>
    <lineage>
        <taxon>Eukaryota</taxon>
        <taxon>Sar</taxon>
        <taxon>Alveolata</taxon>
        <taxon>Dinophyceae</taxon>
        <taxon>Suessiales</taxon>
        <taxon>Symbiodiniaceae</taxon>
        <taxon>Symbiodinium</taxon>
    </lineage>
</organism>
<dbReference type="InterPro" id="IPR029787">
    <property type="entry name" value="Nucleotide_cyclase"/>
</dbReference>
<dbReference type="Gene3D" id="3.30.70.1230">
    <property type="entry name" value="Nucleotide cyclase"/>
    <property type="match status" value="2"/>
</dbReference>
<evidence type="ECO:0000256" key="1">
    <source>
        <dbReference type="SAM" id="Phobius"/>
    </source>
</evidence>
<dbReference type="CDD" id="cd07302">
    <property type="entry name" value="CHD"/>
    <property type="match status" value="1"/>
</dbReference>
<dbReference type="AlphaFoldDB" id="A0A1Q9D0A8"/>